<evidence type="ECO:0000259" key="2">
    <source>
        <dbReference type="PROSITE" id="PS50158"/>
    </source>
</evidence>
<keyword evidence="1" id="KW-0479">Metal-binding</keyword>
<dbReference type="PANTHER" id="PTHR31286">
    <property type="entry name" value="GLYCINE-RICH CELL WALL STRUCTURAL PROTEIN 1.8-LIKE"/>
    <property type="match status" value="1"/>
</dbReference>
<dbReference type="AlphaFoldDB" id="A0AAV2ENK4"/>
<protein>
    <recommendedName>
        <fullName evidence="2">CCHC-type domain-containing protein</fullName>
    </recommendedName>
</protein>
<organism evidence="3 4">
    <name type="scientific">Linum trigynum</name>
    <dbReference type="NCBI Taxonomy" id="586398"/>
    <lineage>
        <taxon>Eukaryota</taxon>
        <taxon>Viridiplantae</taxon>
        <taxon>Streptophyta</taxon>
        <taxon>Embryophyta</taxon>
        <taxon>Tracheophyta</taxon>
        <taxon>Spermatophyta</taxon>
        <taxon>Magnoliopsida</taxon>
        <taxon>eudicotyledons</taxon>
        <taxon>Gunneridae</taxon>
        <taxon>Pentapetalae</taxon>
        <taxon>rosids</taxon>
        <taxon>fabids</taxon>
        <taxon>Malpighiales</taxon>
        <taxon>Linaceae</taxon>
        <taxon>Linum</taxon>
    </lineage>
</organism>
<accession>A0AAV2ENK4</accession>
<name>A0AAV2ENK4_9ROSI</name>
<gene>
    <name evidence="3" type="ORF">LTRI10_LOCUS28568</name>
</gene>
<evidence type="ECO:0000256" key="1">
    <source>
        <dbReference type="PROSITE-ProRule" id="PRU00047"/>
    </source>
</evidence>
<evidence type="ECO:0000313" key="4">
    <source>
        <dbReference type="Proteomes" id="UP001497516"/>
    </source>
</evidence>
<keyword evidence="1" id="KW-0862">Zinc</keyword>
<reference evidence="3 4" key="1">
    <citation type="submission" date="2024-04" db="EMBL/GenBank/DDBJ databases">
        <authorList>
            <person name="Fracassetti M."/>
        </authorList>
    </citation>
    <scope>NUCLEOTIDE SEQUENCE [LARGE SCALE GENOMIC DNA]</scope>
</reference>
<dbReference type="Pfam" id="PF14111">
    <property type="entry name" value="DUF4283"/>
    <property type="match status" value="1"/>
</dbReference>
<dbReference type="InterPro" id="IPR025836">
    <property type="entry name" value="Zn_knuckle_CX2CX4HX4C"/>
</dbReference>
<dbReference type="InterPro" id="IPR025558">
    <property type="entry name" value="DUF4283"/>
</dbReference>
<dbReference type="Proteomes" id="UP001497516">
    <property type="component" value="Chromosome 5"/>
</dbReference>
<keyword evidence="4" id="KW-1185">Reference proteome</keyword>
<dbReference type="PANTHER" id="PTHR31286:SF178">
    <property type="entry name" value="DUF4283 DOMAIN-CONTAINING PROTEIN"/>
    <property type="match status" value="1"/>
</dbReference>
<dbReference type="PROSITE" id="PS50158">
    <property type="entry name" value="ZF_CCHC"/>
    <property type="match status" value="1"/>
</dbReference>
<dbReference type="GO" id="GO:0008270">
    <property type="term" value="F:zinc ion binding"/>
    <property type="evidence" value="ECO:0007669"/>
    <property type="project" value="UniProtKB-KW"/>
</dbReference>
<keyword evidence="1" id="KW-0863">Zinc-finger</keyword>
<dbReference type="InterPro" id="IPR001878">
    <property type="entry name" value="Znf_CCHC"/>
</dbReference>
<proteinExistence type="predicted"/>
<sequence>MMAMTVSVFVPRRFRPSHGDARIKGFPSSIRCIPYASALGQSSPPFVFRSRVDTAISDSMAAIQFNDADVAAGALRLDQTLIGRLCGPLPSLSTLRSIVGRVWKCDFSLAFVEWDLLQFVLPNPATAQRIRAGSPWVFEKFLIQVRQWETPTAELASELIRVPLVAQLWGVPYNCCTERLGSLLGAALGPSEPATIHRSISSGGLYIRTKITLDLQLPLPDEVSAAHEDPSKGHFKAKVKFESLPQFCFLCGVVGHVNRFCPRREELSDQAPRYGKELVAREFGPRVNEGTLARRRKRFVWTLAGNHPGAPGAGLIRSRQPIRGTGQGPKLQPPSLQSGMASQLGQLCISADPYAQPDSSLGIAHQPAAEVVISPEPMAKKPRLGAVAQENAYLIEGVEETGPNRSQPHP</sequence>
<dbReference type="Pfam" id="PF14392">
    <property type="entry name" value="zf-CCHC_4"/>
    <property type="match status" value="1"/>
</dbReference>
<dbReference type="InterPro" id="IPR040256">
    <property type="entry name" value="At4g02000-like"/>
</dbReference>
<dbReference type="GO" id="GO:0003676">
    <property type="term" value="F:nucleic acid binding"/>
    <property type="evidence" value="ECO:0007669"/>
    <property type="project" value="InterPro"/>
</dbReference>
<evidence type="ECO:0000313" key="3">
    <source>
        <dbReference type="EMBL" id="CAL1387591.1"/>
    </source>
</evidence>
<feature type="domain" description="CCHC-type" evidence="2">
    <location>
        <begin position="248"/>
        <end position="263"/>
    </location>
</feature>
<dbReference type="EMBL" id="OZ034818">
    <property type="protein sequence ID" value="CAL1387591.1"/>
    <property type="molecule type" value="Genomic_DNA"/>
</dbReference>